<reference evidence="3" key="4">
    <citation type="journal article" date="2015" name="G3 (Bethesda)">
        <title>Genome sequences of three phytopathogenic species of the Magnaporthaceae family of fungi.</title>
        <authorList>
            <person name="Okagaki L.H."/>
            <person name="Nunes C.C."/>
            <person name="Sailsbery J."/>
            <person name="Clay B."/>
            <person name="Brown D."/>
            <person name="John T."/>
            <person name="Oh Y."/>
            <person name="Young N."/>
            <person name="Fitzgerald M."/>
            <person name="Haas B.J."/>
            <person name="Zeng Q."/>
            <person name="Young S."/>
            <person name="Adiconis X."/>
            <person name="Fan L."/>
            <person name="Levin J.Z."/>
            <person name="Mitchell T.K."/>
            <person name="Okubara P.A."/>
            <person name="Farman M.L."/>
            <person name="Kohn L.M."/>
            <person name="Birren B."/>
            <person name="Ma L.-J."/>
            <person name="Dean R.A."/>
        </authorList>
    </citation>
    <scope>NUCLEOTIDE SEQUENCE</scope>
    <source>
        <strain evidence="3">ATCC 64411 / 73-15</strain>
    </source>
</reference>
<name>A0A0C4EG83_MAGP6</name>
<evidence type="ECO:0000313" key="3">
    <source>
        <dbReference type="EnsemblFungi" id="MAPG_11807T0"/>
    </source>
</evidence>
<dbReference type="eggNOG" id="ENOG502STGX">
    <property type="taxonomic scope" value="Eukaryota"/>
</dbReference>
<reference evidence="3" key="5">
    <citation type="submission" date="2015-06" db="UniProtKB">
        <authorList>
            <consortium name="EnsemblFungi"/>
        </authorList>
    </citation>
    <scope>IDENTIFICATION</scope>
    <source>
        <strain evidence="3">ATCC 64411</strain>
    </source>
</reference>
<evidence type="ECO:0000313" key="2">
    <source>
        <dbReference type="EMBL" id="KLU92845.1"/>
    </source>
</evidence>
<reference evidence="2" key="1">
    <citation type="submission" date="2010-05" db="EMBL/GenBank/DDBJ databases">
        <title>The Genome Sequence of Magnaporthe poae strain ATCC 64411.</title>
        <authorList>
            <consortium name="The Broad Institute Genome Sequencing Platform"/>
            <consortium name="Broad Institute Genome Sequencing Center for Infectious Disease"/>
            <person name="Ma L.-J."/>
            <person name="Dead R."/>
            <person name="Young S."/>
            <person name="Zeng Q."/>
            <person name="Koehrsen M."/>
            <person name="Alvarado L."/>
            <person name="Berlin A."/>
            <person name="Chapman S.B."/>
            <person name="Chen Z."/>
            <person name="Freedman E."/>
            <person name="Gellesch M."/>
            <person name="Goldberg J."/>
            <person name="Griggs A."/>
            <person name="Gujja S."/>
            <person name="Heilman E.R."/>
            <person name="Heiman D."/>
            <person name="Hepburn T."/>
            <person name="Howarth C."/>
            <person name="Jen D."/>
            <person name="Larson L."/>
            <person name="Mehta T."/>
            <person name="Neiman D."/>
            <person name="Pearson M."/>
            <person name="Roberts A."/>
            <person name="Saif S."/>
            <person name="Shea T."/>
            <person name="Shenoy N."/>
            <person name="Sisk P."/>
            <person name="Stolte C."/>
            <person name="Sykes S."/>
            <person name="Walk T."/>
            <person name="White J."/>
            <person name="Yandava C."/>
            <person name="Haas B."/>
            <person name="Nusbaum C."/>
            <person name="Birren B."/>
        </authorList>
    </citation>
    <scope>NUCLEOTIDE SEQUENCE</scope>
    <source>
        <strain evidence="2">ATCC 64411</strain>
    </source>
</reference>
<feature type="region of interest" description="Disordered" evidence="1">
    <location>
        <begin position="251"/>
        <end position="273"/>
    </location>
</feature>
<evidence type="ECO:0000256" key="1">
    <source>
        <dbReference type="SAM" id="MobiDB-lite"/>
    </source>
</evidence>
<gene>
    <name evidence="2" type="ORF">MAPG_11807</name>
</gene>
<reference evidence="4" key="2">
    <citation type="submission" date="2010-05" db="EMBL/GenBank/DDBJ databases">
        <title>The genome sequence of Magnaporthe poae strain ATCC 64411.</title>
        <authorList>
            <person name="Ma L.-J."/>
            <person name="Dead R."/>
            <person name="Young S."/>
            <person name="Zeng Q."/>
            <person name="Koehrsen M."/>
            <person name="Alvarado L."/>
            <person name="Berlin A."/>
            <person name="Chapman S.B."/>
            <person name="Chen Z."/>
            <person name="Freedman E."/>
            <person name="Gellesch M."/>
            <person name="Goldberg J."/>
            <person name="Griggs A."/>
            <person name="Gujja S."/>
            <person name="Heilman E.R."/>
            <person name="Heiman D."/>
            <person name="Hepburn T."/>
            <person name="Howarth C."/>
            <person name="Jen D."/>
            <person name="Larson L."/>
            <person name="Mehta T."/>
            <person name="Neiman D."/>
            <person name="Pearson M."/>
            <person name="Roberts A."/>
            <person name="Saif S."/>
            <person name="Shea T."/>
            <person name="Shenoy N."/>
            <person name="Sisk P."/>
            <person name="Stolte C."/>
            <person name="Sykes S."/>
            <person name="Walk T."/>
            <person name="White J."/>
            <person name="Yandava C."/>
            <person name="Haas B."/>
            <person name="Nusbaum C."/>
            <person name="Birren B."/>
        </authorList>
    </citation>
    <scope>NUCLEOTIDE SEQUENCE [LARGE SCALE GENOMIC DNA]</scope>
    <source>
        <strain evidence="4">ATCC 64411 / 73-15</strain>
    </source>
</reference>
<organism evidence="3 4">
    <name type="scientific">Magnaporthiopsis poae (strain ATCC 64411 / 73-15)</name>
    <name type="common">Kentucky bluegrass fungus</name>
    <name type="synonym">Magnaporthe poae</name>
    <dbReference type="NCBI Taxonomy" id="644358"/>
    <lineage>
        <taxon>Eukaryota</taxon>
        <taxon>Fungi</taxon>
        <taxon>Dikarya</taxon>
        <taxon>Ascomycota</taxon>
        <taxon>Pezizomycotina</taxon>
        <taxon>Sordariomycetes</taxon>
        <taxon>Sordariomycetidae</taxon>
        <taxon>Magnaporthales</taxon>
        <taxon>Magnaporthaceae</taxon>
        <taxon>Magnaporthiopsis</taxon>
    </lineage>
</organism>
<dbReference type="OMA" id="HIFEAHI"/>
<dbReference type="OrthoDB" id="5343483at2759"/>
<dbReference type="EMBL" id="GL877000">
    <property type="protein sequence ID" value="KLU92845.1"/>
    <property type="molecule type" value="Genomic_DNA"/>
</dbReference>
<accession>A0A0C4EG83</accession>
<evidence type="ECO:0000313" key="4">
    <source>
        <dbReference type="Proteomes" id="UP000011715"/>
    </source>
</evidence>
<dbReference type="AlphaFoldDB" id="A0A0C4EG83"/>
<protein>
    <submittedName>
        <fullName evidence="2 3">Uncharacterized protein</fullName>
    </submittedName>
</protein>
<dbReference type="VEuPathDB" id="FungiDB:MAPG_11807"/>
<feature type="compositionally biased region" description="Polar residues" evidence="1">
    <location>
        <begin position="263"/>
        <end position="273"/>
    </location>
</feature>
<reference evidence="2" key="3">
    <citation type="submission" date="2011-03" db="EMBL/GenBank/DDBJ databases">
        <title>Annotation of Magnaporthe poae ATCC 64411.</title>
        <authorList>
            <person name="Ma L.-J."/>
            <person name="Dead R."/>
            <person name="Young S.K."/>
            <person name="Zeng Q."/>
            <person name="Gargeya S."/>
            <person name="Fitzgerald M."/>
            <person name="Haas B."/>
            <person name="Abouelleil A."/>
            <person name="Alvarado L."/>
            <person name="Arachchi H.M."/>
            <person name="Berlin A."/>
            <person name="Brown A."/>
            <person name="Chapman S.B."/>
            <person name="Chen Z."/>
            <person name="Dunbar C."/>
            <person name="Freedman E."/>
            <person name="Gearin G."/>
            <person name="Gellesch M."/>
            <person name="Goldberg J."/>
            <person name="Griggs A."/>
            <person name="Gujja S."/>
            <person name="Heiman D."/>
            <person name="Howarth C."/>
            <person name="Larson L."/>
            <person name="Lui A."/>
            <person name="MacDonald P.J.P."/>
            <person name="Mehta T."/>
            <person name="Montmayeur A."/>
            <person name="Murphy C."/>
            <person name="Neiman D."/>
            <person name="Pearson M."/>
            <person name="Priest M."/>
            <person name="Roberts A."/>
            <person name="Saif S."/>
            <person name="Shea T."/>
            <person name="Shenoy N."/>
            <person name="Sisk P."/>
            <person name="Stolte C."/>
            <person name="Sykes S."/>
            <person name="Yandava C."/>
            <person name="Wortman J."/>
            <person name="Nusbaum C."/>
            <person name="Birren B."/>
        </authorList>
    </citation>
    <scope>NUCLEOTIDE SEQUENCE</scope>
    <source>
        <strain evidence="2">ATCC 64411</strain>
    </source>
</reference>
<dbReference type="EMBL" id="ADBL01002924">
    <property type="status" value="NOT_ANNOTATED_CDS"/>
    <property type="molecule type" value="Genomic_DNA"/>
</dbReference>
<keyword evidence="4" id="KW-1185">Reference proteome</keyword>
<sequence length="354" mass="40181">MCARPREDFIHCTQKILTSPTANERRPLHRIMITMDTTTDGEAIRNGPLSIMRLISTNARERLYVHPVLWTSRHLALLGWEFVDDGFIDVASLPQQSDPPKEELFDDNWGLFSARRFAADTEPSRKMGSLSGLLKGLGVQDRGFNLDFHFNGKVVATLAYSALFKLDPKLLPRPLPPARIAYIHQLDICRWRKCKLISRKLWVWTDDVSIRRHTTPLVEKRYRSLRPANSREDPYIAAVLVGLAQAQRLDPVDGDAAPENSDKTSPSRITSSPRVQTVLLSHPADKGRLHVFTSRISHELLDRFDFPSRPPPADAQSRQGMTISHRRLALKPIKTLQRRLGLFLRHVASQGTEA</sequence>
<proteinExistence type="predicted"/>
<dbReference type="EnsemblFungi" id="MAPG_11807T0">
    <property type="protein sequence ID" value="MAPG_11807T0"/>
    <property type="gene ID" value="MAPG_11807"/>
</dbReference>
<dbReference type="Proteomes" id="UP000011715">
    <property type="component" value="Unassembled WGS sequence"/>
</dbReference>